<organism evidence="3 4">
    <name type="scientific">Ligilactobacillus acidipiscis</name>
    <dbReference type="NCBI Taxonomy" id="89059"/>
    <lineage>
        <taxon>Bacteria</taxon>
        <taxon>Bacillati</taxon>
        <taxon>Bacillota</taxon>
        <taxon>Bacilli</taxon>
        <taxon>Lactobacillales</taxon>
        <taxon>Lactobacillaceae</taxon>
        <taxon>Ligilactobacillus</taxon>
    </lineage>
</organism>
<dbReference type="Pfam" id="PF02080">
    <property type="entry name" value="TrkA_C"/>
    <property type="match status" value="1"/>
</dbReference>
<dbReference type="EMBL" id="JQBK01000042">
    <property type="protein sequence ID" value="KRN83522.1"/>
    <property type="molecule type" value="Genomic_DNA"/>
</dbReference>
<feature type="domain" description="RCK C-terminal" evidence="2">
    <location>
        <begin position="150"/>
        <end position="235"/>
    </location>
</feature>
<sequence length="236" mass="26573">MFSLDKFKNKNQVTRADENYAIIGLGKFGGALCKQLAAENQEILAIDTKEKLVNRYMNIANKAVIADAQDEEALRKLNIEAFDHVFITIGSDIQASVLSALNCKDLGVKDLICKAQDRSHARILERIGADQIVQPESDMAKRIVMHHRQPHIIDYLDLSEDVTLAEVEVNNKEYTERTLGELSLRNNFDVNVIAIIQKDHVDVYPDARSIIHHKDMLAVIGSVDAVNNFDQEFNES</sequence>
<comment type="caution">
    <text evidence="3">The sequence shown here is derived from an EMBL/GenBank/DDBJ whole genome shotgun (WGS) entry which is preliminary data.</text>
</comment>
<dbReference type="InterPro" id="IPR003148">
    <property type="entry name" value="RCK_N"/>
</dbReference>
<dbReference type="PROSITE" id="PS51201">
    <property type="entry name" value="RCK_N"/>
    <property type="match status" value="1"/>
</dbReference>
<accession>A0A0R2K1P3</accession>
<name>A0A0R2K1P3_9LACO</name>
<dbReference type="RefSeq" id="WP_420843274.1">
    <property type="nucleotide sequence ID" value="NZ_JQBK01000042.1"/>
</dbReference>
<protein>
    <submittedName>
        <fullName evidence="3">KtrA protein</fullName>
    </submittedName>
</protein>
<dbReference type="SUPFAM" id="SSF51735">
    <property type="entry name" value="NAD(P)-binding Rossmann-fold domains"/>
    <property type="match status" value="1"/>
</dbReference>
<dbReference type="PROSITE" id="PS51202">
    <property type="entry name" value="RCK_C"/>
    <property type="match status" value="1"/>
</dbReference>
<feature type="domain" description="RCK N-terminal" evidence="1">
    <location>
        <begin position="17"/>
        <end position="133"/>
    </location>
</feature>
<gene>
    <name evidence="3" type="ORF">IV43_GL001458</name>
</gene>
<dbReference type="InterPro" id="IPR050721">
    <property type="entry name" value="Trk_Ktr_HKT_K-transport"/>
</dbReference>
<evidence type="ECO:0000259" key="1">
    <source>
        <dbReference type="PROSITE" id="PS51201"/>
    </source>
</evidence>
<dbReference type="PATRIC" id="fig|89059.3.peg.1559"/>
<dbReference type="Gene3D" id="3.40.50.720">
    <property type="entry name" value="NAD(P)-binding Rossmann-like Domain"/>
    <property type="match status" value="1"/>
</dbReference>
<proteinExistence type="predicted"/>
<dbReference type="SUPFAM" id="SSF116726">
    <property type="entry name" value="TrkA C-terminal domain-like"/>
    <property type="match status" value="1"/>
</dbReference>
<evidence type="ECO:0000313" key="4">
    <source>
        <dbReference type="Proteomes" id="UP000051491"/>
    </source>
</evidence>
<dbReference type="GO" id="GO:0006813">
    <property type="term" value="P:potassium ion transport"/>
    <property type="evidence" value="ECO:0007669"/>
    <property type="project" value="InterPro"/>
</dbReference>
<dbReference type="PANTHER" id="PTHR43833">
    <property type="entry name" value="POTASSIUM CHANNEL PROTEIN 2-RELATED-RELATED"/>
    <property type="match status" value="1"/>
</dbReference>
<dbReference type="PANTHER" id="PTHR43833:SF7">
    <property type="entry name" value="KTR SYSTEM POTASSIUM UPTAKE PROTEIN C"/>
    <property type="match status" value="1"/>
</dbReference>
<evidence type="ECO:0000259" key="2">
    <source>
        <dbReference type="PROSITE" id="PS51202"/>
    </source>
</evidence>
<dbReference type="Pfam" id="PF02254">
    <property type="entry name" value="TrkA_N"/>
    <property type="match status" value="1"/>
</dbReference>
<reference evidence="3 4" key="1">
    <citation type="journal article" date="2015" name="Genome Announc.">
        <title>Expanding the biotechnology potential of lactobacilli through comparative genomics of 213 strains and associated genera.</title>
        <authorList>
            <person name="Sun Z."/>
            <person name="Harris H.M."/>
            <person name="McCann A."/>
            <person name="Guo C."/>
            <person name="Argimon S."/>
            <person name="Zhang W."/>
            <person name="Yang X."/>
            <person name="Jeffery I.B."/>
            <person name="Cooney J.C."/>
            <person name="Kagawa T.F."/>
            <person name="Liu W."/>
            <person name="Song Y."/>
            <person name="Salvetti E."/>
            <person name="Wrobel A."/>
            <person name="Rasinkangas P."/>
            <person name="Parkhill J."/>
            <person name="Rea M.C."/>
            <person name="O'Sullivan O."/>
            <person name="Ritari J."/>
            <person name="Douillard F.P."/>
            <person name="Paul Ross R."/>
            <person name="Yang R."/>
            <person name="Briner A.E."/>
            <person name="Felis G.E."/>
            <person name="de Vos W.M."/>
            <person name="Barrangou R."/>
            <person name="Klaenhammer T.R."/>
            <person name="Caufield P.W."/>
            <person name="Cui Y."/>
            <person name="Zhang H."/>
            <person name="O'Toole P.W."/>
        </authorList>
    </citation>
    <scope>NUCLEOTIDE SEQUENCE [LARGE SCALE GENOMIC DNA]</scope>
    <source>
        <strain evidence="3 4">DSM 15353</strain>
    </source>
</reference>
<dbReference type="InterPro" id="IPR006037">
    <property type="entry name" value="RCK_C"/>
</dbReference>
<dbReference type="InterPro" id="IPR036721">
    <property type="entry name" value="RCK_C_sf"/>
</dbReference>
<dbReference type="Gene3D" id="3.30.70.1450">
    <property type="entry name" value="Regulator of K+ conductance, C-terminal domain"/>
    <property type="match status" value="1"/>
</dbReference>
<dbReference type="Proteomes" id="UP000051491">
    <property type="component" value="Unassembled WGS sequence"/>
</dbReference>
<dbReference type="InterPro" id="IPR036291">
    <property type="entry name" value="NAD(P)-bd_dom_sf"/>
</dbReference>
<evidence type="ECO:0000313" key="3">
    <source>
        <dbReference type="EMBL" id="KRN83522.1"/>
    </source>
</evidence>
<dbReference type="AlphaFoldDB" id="A0A0R2K1P3"/>
<dbReference type="STRING" id="89059.LAC1533_0368"/>
<dbReference type="GO" id="GO:0008324">
    <property type="term" value="F:monoatomic cation transmembrane transporter activity"/>
    <property type="evidence" value="ECO:0007669"/>
    <property type="project" value="InterPro"/>
</dbReference>